<gene>
    <name evidence="1" type="ORF">L1987_07517</name>
</gene>
<dbReference type="EMBL" id="CM042019">
    <property type="protein sequence ID" value="KAI3825839.1"/>
    <property type="molecule type" value="Genomic_DNA"/>
</dbReference>
<proteinExistence type="predicted"/>
<evidence type="ECO:0000313" key="1">
    <source>
        <dbReference type="EMBL" id="KAI3825839.1"/>
    </source>
</evidence>
<comment type="caution">
    <text evidence="1">The sequence shown here is derived from an EMBL/GenBank/DDBJ whole genome shotgun (WGS) entry which is preliminary data.</text>
</comment>
<reference evidence="2" key="1">
    <citation type="journal article" date="2022" name="Mol. Ecol. Resour.">
        <title>The genomes of chicory, endive, great burdock and yacon provide insights into Asteraceae palaeo-polyploidization history and plant inulin production.</title>
        <authorList>
            <person name="Fan W."/>
            <person name="Wang S."/>
            <person name="Wang H."/>
            <person name="Wang A."/>
            <person name="Jiang F."/>
            <person name="Liu H."/>
            <person name="Zhao H."/>
            <person name="Xu D."/>
            <person name="Zhang Y."/>
        </authorList>
    </citation>
    <scope>NUCLEOTIDE SEQUENCE [LARGE SCALE GENOMIC DNA]</scope>
    <source>
        <strain evidence="2">cv. Yunnan</strain>
    </source>
</reference>
<sequence>MDSWSIFCYPSVTTIYSQTLFGIVERWYAKFPESAFAKDIQSVKVLLLPEFRLNPLRLCFRTAYVVLTVAVGMLFPYFNEVEAFAGSVIFWPLTIYFPVEMYFVQKKSVDENGISATSYCRYWISNAYLTIDCCC</sequence>
<keyword evidence="2" id="KW-1185">Reference proteome</keyword>
<organism evidence="1 2">
    <name type="scientific">Smallanthus sonchifolius</name>
    <dbReference type="NCBI Taxonomy" id="185202"/>
    <lineage>
        <taxon>Eukaryota</taxon>
        <taxon>Viridiplantae</taxon>
        <taxon>Streptophyta</taxon>
        <taxon>Embryophyta</taxon>
        <taxon>Tracheophyta</taxon>
        <taxon>Spermatophyta</taxon>
        <taxon>Magnoliopsida</taxon>
        <taxon>eudicotyledons</taxon>
        <taxon>Gunneridae</taxon>
        <taxon>Pentapetalae</taxon>
        <taxon>asterids</taxon>
        <taxon>campanulids</taxon>
        <taxon>Asterales</taxon>
        <taxon>Asteraceae</taxon>
        <taxon>Asteroideae</taxon>
        <taxon>Heliantheae alliance</taxon>
        <taxon>Millerieae</taxon>
        <taxon>Smallanthus</taxon>
    </lineage>
</organism>
<reference evidence="1 2" key="2">
    <citation type="journal article" date="2022" name="Mol. Ecol. Resour.">
        <title>The genomes of chicory, endive, great burdock and yacon provide insights into Asteraceae paleo-polyploidization history and plant inulin production.</title>
        <authorList>
            <person name="Fan W."/>
            <person name="Wang S."/>
            <person name="Wang H."/>
            <person name="Wang A."/>
            <person name="Jiang F."/>
            <person name="Liu H."/>
            <person name="Zhao H."/>
            <person name="Xu D."/>
            <person name="Zhang Y."/>
        </authorList>
    </citation>
    <scope>NUCLEOTIDE SEQUENCE [LARGE SCALE GENOMIC DNA]</scope>
    <source>
        <strain evidence="2">cv. Yunnan</strain>
        <tissue evidence="1">Leaves</tissue>
    </source>
</reference>
<evidence type="ECO:0000313" key="2">
    <source>
        <dbReference type="Proteomes" id="UP001056120"/>
    </source>
</evidence>
<name>A0ACB9K0M9_9ASTR</name>
<protein>
    <submittedName>
        <fullName evidence="1">Uncharacterized protein</fullName>
    </submittedName>
</protein>
<dbReference type="Proteomes" id="UP001056120">
    <property type="component" value="Linkage Group LG02"/>
</dbReference>
<accession>A0ACB9K0M9</accession>